<feature type="transmembrane region" description="Helical" evidence="2">
    <location>
        <begin position="632"/>
        <end position="656"/>
    </location>
</feature>
<feature type="compositionally biased region" description="Pro residues" evidence="1">
    <location>
        <begin position="272"/>
        <end position="281"/>
    </location>
</feature>
<keyword evidence="2" id="KW-0472">Membrane</keyword>
<keyword evidence="2" id="KW-0812">Transmembrane</keyword>
<keyword evidence="4" id="KW-1185">Reference proteome</keyword>
<feature type="compositionally biased region" description="Low complexity" evidence="1">
    <location>
        <begin position="191"/>
        <end position="271"/>
    </location>
</feature>
<sequence>MIPNFALSLSFEGIALLRRMGPRWARIDDVPLDDPDFDSRVIALRDRAESLDPTGAQVALIIPNEQIRYLDQPDLGGDETARDIAIRTSLDGATPYAVSELKYDYVVTDGHLQIAAVAIETLDEAQSFAVEHGFDPVSFMAQAPEGAFDSAVFFGKAKGWSKAASRPARAISIVEADETALQPLPKPELVAPAAPKPQAAKPDAPKPEAAQPETPKPTARPAATPDAPRAAPAPKSATPTETPAPTAKPDESAQPAALKADAPAPEAQAPKAPAPQAPAPKPTTGVSAPKASAPKVAEPSVPAAPKAPSAPPRPTTAAPSPAPKAPAVPSPSPVGQGAPKAPAVPARSAPAPKAPQTPGQPTAQAPAPRPAAQVQQPKPPAAPAEPDAERPYTFSTIRATRPGATGASDDATAPRPPVTGELKARFTPVAPSADSKTEMPDQPAKAPAPKARTGFFSAPTASALLAQASAAADEAEAARPAGGTAAPAAAQAKRPVLPPKLKGKTKAAAKPGVKPIPKVAAARAAGLAAAPAREAKEDEFLATPAAARKAVPAAGKGQKPGGMPRPSPLAKLAALRGPQGQDRIGGPAVTGAGSAGAAAIPAGMAFNQPSERDRMTVFGARDRDLTGGKPRYLGLMLTAILLLFLAGVAAWATVFLDDGLARLFRSADEPASAIASLPDGDTDVAPAPGDDGVILESATPPASAAPAISARPVARPEGEVQIAAFDPPATAPDPLVAPLAVPTDPRQLTPEEAAASYAASGIWQRAPAKPHRPPEDGVDDVYAASIDPNIQIFDAVALPQSKDLAREPDFQDPGLPPPAGLTFDFDERDLIRATPEGALTPDGLRIFTGRPPVIPPLRGEVAVGPDPELDAPGAIRTRLNAMPRIRPQTRPDDLMELRERSQLGGISRSELAAIRPVMRPPTAQEQAEIDAPEATDQAVRRSLVPVGRPRNMAAIVDNADRSLVPAEPVQTAAAVAPRTVAPQVPSSASVARAATSTNAINLKKINLIGVYGTAENRRALVRLANGKYQKVKVGDRLDGGRVTAIGEEALRYTKGSRNLTLTMPQT</sequence>
<accession>A0A0B3RL65</accession>
<dbReference type="Proteomes" id="UP000030960">
    <property type="component" value="Unassembled WGS sequence"/>
</dbReference>
<feature type="compositionally biased region" description="Pro residues" evidence="1">
    <location>
        <begin position="308"/>
        <end position="332"/>
    </location>
</feature>
<reference evidence="3 4" key="1">
    <citation type="submission" date="2014-10" db="EMBL/GenBank/DDBJ databases">
        <title>Genome sequence of Ponticoccus sp. strain UMTAT08 isolated from clonal culture of toxic dinoflagellate Alexandrium tamiyavanichii.</title>
        <authorList>
            <person name="Gan H.Y."/>
            <person name="Muhd D.-D."/>
            <person name="Mohd Noor M.E."/>
            <person name="Yeong Y.S."/>
            <person name="Usup G."/>
        </authorList>
    </citation>
    <scope>NUCLEOTIDE SEQUENCE [LARGE SCALE GENOMIC DNA]</scope>
    <source>
        <strain evidence="3 4">UMTAT08</strain>
    </source>
</reference>
<keyword evidence="3" id="KW-0648">Protein biosynthesis</keyword>
<evidence type="ECO:0000313" key="4">
    <source>
        <dbReference type="Proteomes" id="UP000030960"/>
    </source>
</evidence>
<keyword evidence="3" id="KW-0396">Initiation factor</keyword>
<feature type="region of interest" description="Disordered" evidence="1">
    <location>
        <begin position="188"/>
        <end position="454"/>
    </location>
</feature>
<dbReference type="EMBL" id="JSUQ01000014">
    <property type="protein sequence ID" value="KHQ51955.1"/>
    <property type="molecule type" value="Genomic_DNA"/>
</dbReference>
<name>A0A0B3RL65_9RHOB</name>
<dbReference type="OrthoDB" id="7870459at2"/>
<feature type="compositionally biased region" description="Low complexity" evidence="1">
    <location>
        <begin position="291"/>
        <end position="307"/>
    </location>
</feature>
<feature type="compositionally biased region" description="Low complexity" evidence="1">
    <location>
        <begin position="338"/>
        <end position="376"/>
    </location>
</feature>
<evidence type="ECO:0000256" key="1">
    <source>
        <dbReference type="SAM" id="MobiDB-lite"/>
    </source>
</evidence>
<dbReference type="STRING" id="561184.SAMN05216376_104234"/>
<comment type="caution">
    <text evidence="3">The sequence shown here is derived from an EMBL/GenBank/DDBJ whole genome shotgun (WGS) entry which is preliminary data.</text>
</comment>
<keyword evidence="2" id="KW-1133">Transmembrane helix</keyword>
<dbReference type="GO" id="GO:0003743">
    <property type="term" value="F:translation initiation factor activity"/>
    <property type="evidence" value="ECO:0007669"/>
    <property type="project" value="UniProtKB-KW"/>
</dbReference>
<evidence type="ECO:0000256" key="2">
    <source>
        <dbReference type="SAM" id="Phobius"/>
    </source>
</evidence>
<organism evidence="3 4">
    <name type="scientific">Mameliella alba</name>
    <dbReference type="NCBI Taxonomy" id="561184"/>
    <lineage>
        <taxon>Bacteria</taxon>
        <taxon>Pseudomonadati</taxon>
        <taxon>Pseudomonadota</taxon>
        <taxon>Alphaproteobacteria</taxon>
        <taxon>Rhodobacterales</taxon>
        <taxon>Roseobacteraceae</taxon>
        <taxon>Mameliella</taxon>
    </lineage>
</organism>
<dbReference type="AlphaFoldDB" id="A0A0B3RL65"/>
<dbReference type="RefSeq" id="WP_139022634.1">
    <property type="nucleotide sequence ID" value="NZ_JSUQ01000014.1"/>
</dbReference>
<protein>
    <submittedName>
        <fullName evidence="3">Translation initiation factor 2 (IF-2, GTPase)</fullName>
    </submittedName>
</protein>
<dbReference type="PATRIC" id="fig|1515334.3.peg.3609"/>
<gene>
    <name evidence="3" type="ORF">OA50_03594</name>
</gene>
<proteinExistence type="predicted"/>
<evidence type="ECO:0000313" key="3">
    <source>
        <dbReference type="EMBL" id="KHQ51955.1"/>
    </source>
</evidence>